<proteinExistence type="predicted"/>
<gene>
    <name evidence="2" type="ORF">GII14_18840</name>
</gene>
<dbReference type="Proteomes" id="UP000502117">
    <property type="component" value="Chromosome"/>
</dbReference>
<protein>
    <submittedName>
        <fullName evidence="2">Class IIb bacteriocin, lactobin A/cerein 7B family</fullName>
    </submittedName>
</protein>
<dbReference type="KEGG" id="schk:GII14_18840"/>
<keyword evidence="1" id="KW-0472">Membrane</keyword>
<reference evidence="2 3" key="1">
    <citation type="submission" date="2019-11" db="EMBL/GenBank/DDBJ databases">
        <title>Complete Genome Sequence of Shewanella chilikensis Strain DC57, Isolated from Corroded Seal Rings at a floating production facility in Australia.</title>
        <authorList>
            <person name="Salgar-Chaparro S.J."/>
            <person name="Castillo-Villamizar G.A."/>
            <person name="Poehlein A."/>
            <person name="Daniel R."/>
            <person name="Machuca L."/>
        </authorList>
    </citation>
    <scope>NUCLEOTIDE SEQUENCE [LARGE SCALE GENOMIC DNA]</scope>
    <source>
        <strain evidence="2 3">DC57</strain>
    </source>
</reference>
<dbReference type="EMBL" id="CP045857">
    <property type="protein sequence ID" value="QIJ06005.1"/>
    <property type="molecule type" value="Genomic_DNA"/>
</dbReference>
<dbReference type="AlphaFoldDB" id="A0A6G7LWJ4"/>
<dbReference type="GeneID" id="99801779"/>
<keyword evidence="1" id="KW-0812">Transmembrane</keyword>
<organism evidence="2 3">
    <name type="scientific">Shewanella chilikensis</name>
    <dbReference type="NCBI Taxonomy" id="558541"/>
    <lineage>
        <taxon>Bacteria</taxon>
        <taxon>Pseudomonadati</taxon>
        <taxon>Pseudomonadota</taxon>
        <taxon>Gammaproteobacteria</taxon>
        <taxon>Alteromonadales</taxon>
        <taxon>Shewanellaceae</taxon>
        <taxon>Shewanella</taxon>
    </lineage>
</organism>
<dbReference type="InterPro" id="IPR023991">
    <property type="entry name" value="Bacteriocin_IIb_lactobn/cerein"/>
</dbReference>
<dbReference type="RefSeq" id="WP_165565680.1">
    <property type="nucleotide sequence ID" value="NZ_CP045857.1"/>
</dbReference>
<name>A0A6G7LWJ4_9GAMM</name>
<accession>A0A6G7LWJ4</accession>
<keyword evidence="1" id="KW-1133">Transmembrane helix</keyword>
<evidence type="ECO:0000256" key="1">
    <source>
        <dbReference type="SAM" id="Phobius"/>
    </source>
</evidence>
<evidence type="ECO:0000313" key="2">
    <source>
        <dbReference type="EMBL" id="QIJ06005.1"/>
    </source>
</evidence>
<evidence type="ECO:0000313" key="3">
    <source>
        <dbReference type="Proteomes" id="UP000502117"/>
    </source>
</evidence>
<dbReference type="NCBIfam" id="TIGR03949">
    <property type="entry name" value="bact_IIb_cerein"/>
    <property type="match status" value="1"/>
</dbReference>
<feature type="transmembrane region" description="Helical" evidence="1">
    <location>
        <begin position="24"/>
        <end position="51"/>
    </location>
</feature>
<sequence>MQVSKIEELTMSEIEQVNGGAVPVIAWAILEGAAGLAGIFGGGWALGHYLYSDK</sequence>